<dbReference type="GO" id="GO:0016404">
    <property type="term" value="F:15-hydroxyprostaglandin dehydrogenase (NAD+) activity"/>
    <property type="evidence" value="ECO:0007669"/>
    <property type="project" value="UniProtKB-EC"/>
</dbReference>
<evidence type="ECO:0000256" key="5">
    <source>
        <dbReference type="ARBA" id="ARBA00040276"/>
    </source>
</evidence>
<comment type="catalytic activity">
    <reaction evidence="15">
        <text>resolvin D2 + NAD(+) = 7-oxoresolvin D2 + NADH + H(+)</text>
        <dbReference type="Rhea" id="RHEA:53584"/>
        <dbReference type="ChEBI" id="CHEBI:15378"/>
        <dbReference type="ChEBI" id="CHEBI:57540"/>
        <dbReference type="ChEBI" id="CHEBI:57945"/>
        <dbReference type="ChEBI" id="CHEBI:133367"/>
        <dbReference type="ChEBI" id="CHEBI:137497"/>
    </reaction>
    <physiologicalReaction direction="left-to-right" evidence="15">
        <dbReference type="Rhea" id="RHEA:53585"/>
    </physiologicalReaction>
</comment>
<accession>A0A6S7JAW4</accession>
<comment type="catalytic activity">
    <reaction evidence="11">
        <text>14-hydroxy-(4Z,7Z,10Z,12E,16Z,19Z)-docosahexaenoate + NAD(+) = 14-oxo-(4Z,7Z,10Z,12E,16Z,19Z)-docosahexaenoate + NADH + H(+)</text>
        <dbReference type="Rhea" id="RHEA:48952"/>
        <dbReference type="ChEBI" id="CHEBI:15378"/>
        <dbReference type="ChEBI" id="CHEBI:57540"/>
        <dbReference type="ChEBI" id="CHEBI:57945"/>
        <dbReference type="ChEBI" id="CHEBI:90866"/>
        <dbReference type="ChEBI" id="CHEBI:90867"/>
    </reaction>
    <physiologicalReaction direction="left-to-right" evidence="11">
        <dbReference type="Rhea" id="RHEA:48953"/>
    </physiologicalReaction>
</comment>
<evidence type="ECO:0000256" key="4">
    <source>
        <dbReference type="ARBA" id="ARBA00039060"/>
    </source>
</evidence>
<evidence type="ECO:0000256" key="2">
    <source>
        <dbReference type="ARBA" id="ARBA00023002"/>
    </source>
</evidence>
<comment type="catalytic activity">
    <reaction evidence="10">
        <text>resolvin D1 + NAD(+) = 8-oxoresolvin D1 + NADH + H(+)</text>
        <dbReference type="Rhea" id="RHEA:50124"/>
        <dbReference type="ChEBI" id="CHEBI:15378"/>
        <dbReference type="ChEBI" id="CHEBI:57540"/>
        <dbReference type="ChEBI" id="CHEBI:57945"/>
        <dbReference type="ChEBI" id="CHEBI:132079"/>
        <dbReference type="ChEBI" id="CHEBI:132080"/>
    </reaction>
    <physiologicalReaction direction="left-to-right" evidence="10">
        <dbReference type="Rhea" id="RHEA:50125"/>
    </physiologicalReaction>
</comment>
<keyword evidence="2" id="KW-0560">Oxidoreductase</keyword>
<evidence type="ECO:0000313" key="22">
    <source>
        <dbReference type="EMBL" id="CAB4029266.1"/>
    </source>
</evidence>
<sequence>MSYFYVEGLSYIPSPKCAYPASKHGVVGFTRCYAKIAIESGVRLNCICPSFVDTDMVKDLAESGPGMKQYIAKAGVC</sequence>
<evidence type="ECO:0000256" key="12">
    <source>
        <dbReference type="ARBA" id="ARBA00048140"/>
    </source>
</evidence>
<name>A0A6S7JAW4_PARCT</name>
<proteinExistence type="inferred from homology"/>
<dbReference type="EC" id="1.1.1.232" evidence="4"/>
<comment type="catalytic activity">
    <reaction evidence="21">
        <text>resolvin E1 + NAD(+) = 18-oxo-resolvin E1 + NADH + H(+)</text>
        <dbReference type="Rhea" id="RHEA:49244"/>
        <dbReference type="ChEBI" id="CHEBI:15378"/>
        <dbReference type="ChEBI" id="CHEBI:57540"/>
        <dbReference type="ChEBI" id="CHEBI:57945"/>
        <dbReference type="ChEBI" id="CHEBI:91000"/>
        <dbReference type="ChEBI" id="CHEBI:91001"/>
    </reaction>
    <physiologicalReaction direction="left-to-right" evidence="21">
        <dbReference type="Rhea" id="RHEA:49245"/>
    </physiologicalReaction>
</comment>
<evidence type="ECO:0000256" key="3">
    <source>
        <dbReference type="ARBA" id="ARBA00038968"/>
    </source>
</evidence>
<dbReference type="AlphaFoldDB" id="A0A6S7JAW4"/>
<dbReference type="InterPro" id="IPR020904">
    <property type="entry name" value="Sc_DH/Rdtase_CS"/>
</dbReference>
<evidence type="ECO:0000256" key="1">
    <source>
        <dbReference type="ARBA" id="ARBA00006484"/>
    </source>
</evidence>
<comment type="caution">
    <text evidence="22">The sequence shown here is derived from an EMBL/GenBank/DDBJ whole genome shotgun (WGS) entry which is preliminary data.</text>
</comment>
<evidence type="ECO:0000256" key="15">
    <source>
        <dbReference type="ARBA" id="ARBA00048393"/>
    </source>
</evidence>
<evidence type="ECO:0000256" key="7">
    <source>
        <dbReference type="ARBA" id="ARBA00042026"/>
    </source>
</evidence>
<evidence type="ECO:0000256" key="19">
    <source>
        <dbReference type="ARBA" id="ARBA00048921"/>
    </source>
</evidence>
<comment type="function">
    <text evidence="8">Catalyzes the NAD-dependent dehydrogenation (oxidation) of a broad array of hydroxylated polyunsaturated fatty acids (mainly eicosanoids and docosanoids, including prostaglandins, lipoxins and resolvins), yielding their corresponding keto (oxo) metabolites. Decreases the levels of the pro-proliferative prostaglandins such as prostaglandin E2 (whose activity is increased in cancer because of an increase in the expression of cyclooxygenase 2) and generates oxo-fatty acid products that can profoundly influence cell function by abrogating pro-inflammatory cytokine expression. Converts resolvins E1, D1 and D2 to their oxo products, which represents a mode of resolvin inactivation. Resolvin E1 plays important roles during the resolution phase of acute inflammation, while resolvins D1 and D2 have a unique role in obesity-induced adipose inflammation.</text>
</comment>
<dbReference type="EMBL" id="CACRXK020016051">
    <property type="protein sequence ID" value="CAB4029266.1"/>
    <property type="molecule type" value="Genomic_DNA"/>
</dbReference>
<comment type="catalytic activity">
    <reaction evidence="20">
        <text>(15S)-hydroxy-(5Z,8Z,11Z,13E)-eicosatetraenoate + NAD(+) = 15-oxo-(5Z,8Z,11Z,13E)-eicosatetraenoate + NADH + H(+)</text>
        <dbReference type="Rhea" id="RHEA:23260"/>
        <dbReference type="ChEBI" id="CHEBI:15378"/>
        <dbReference type="ChEBI" id="CHEBI:57409"/>
        <dbReference type="ChEBI" id="CHEBI:57410"/>
        <dbReference type="ChEBI" id="CHEBI:57540"/>
        <dbReference type="ChEBI" id="CHEBI:57945"/>
        <dbReference type="EC" id="1.1.1.232"/>
    </reaction>
    <physiologicalReaction direction="left-to-right" evidence="20">
        <dbReference type="Rhea" id="RHEA:23261"/>
    </physiologicalReaction>
</comment>
<evidence type="ECO:0000256" key="6">
    <source>
        <dbReference type="ARBA" id="ARBA00041812"/>
    </source>
</evidence>
<dbReference type="PROSITE" id="PS00061">
    <property type="entry name" value="ADH_SHORT"/>
    <property type="match status" value="1"/>
</dbReference>
<dbReference type="Pfam" id="PF00106">
    <property type="entry name" value="adh_short"/>
    <property type="match status" value="1"/>
</dbReference>
<evidence type="ECO:0000256" key="21">
    <source>
        <dbReference type="ARBA" id="ARBA00049188"/>
    </source>
</evidence>
<dbReference type="PANTHER" id="PTHR44229:SF4">
    <property type="entry name" value="15-HYDROXYPROSTAGLANDIN DEHYDROGENASE [NAD(+)]"/>
    <property type="match status" value="1"/>
</dbReference>
<dbReference type="EC" id="1.1.1.141" evidence="3"/>
<evidence type="ECO:0000256" key="17">
    <source>
        <dbReference type="ARBA" id="ARBA00048611"/>
    </source>
</evidence>
<organism evidence="22 23">
    <name type="scientific">Paramuricea clavata</name>
    <name type="common">Red gorgonian</name>
    <name type="synonym">Violescent sea-whip</name>
    <dbReference type="NCBI Taxonomy" id="317549"/>
    <lineage>
        <taxon>Eukaryota</taxon>
        <taxon>Metazoa</taxon>
        <taxon>Cnidaria</taxon>
        <taxon>Anthozoa</taxon>
        <taxon>Octocorallia</taxon>
        <taxon>Malacalcyonacea</taxon>
        <taxon>Plexauridae</taxon>
        <taxon>Paramuricea</taxon>
    </lineage>
</organism>
<comment type="catalytic activity">
    <reaction evidence="19">
        <text>resolvin D2 + NAD(+) = 16-oxoresolvin D2 + NADH + H(+)</text>
        <dbReference type="Rhea" id="RHEA:53588"/>
        <dbReference type="ChEBI" id="CHEBI:15378"/>
        <dbReference type="ChEBI" id="CHEBI:57540"/>
        <dbReference type="ChEBI" id="CHEBI:57945"/>
        <dbReference type="ChEBI" id="CHEBI:133367"/>
        <dbReference type="ChEBI" id="CHEBI:137498"/>
    </reaction>
    <physiologicalReaction direction="left-to-right" evidence="19">
        <dbReference type="Rhea" id="RHEA:53589"/>
    </physiologicalReaction>
</comment>
<keyword evidence="23" id="KW-1185">Reference proteome</keyword>
<evidence type="ECO:0000256" key="20">
    <source>
        <dbReference type="ARBA" id="ARBA00049151"/>
    </source>
</evidence>
<dbReference type="OrthoDB" id="417891at2759"/>
<comment type="catalytic activity">
    <reaction evidence="18">
        <text>prostaglandin E2 + NAD(+) = 15-oxoprostaglandin E2 + NADH + H(+)</text>
        <dbReference type="Rhea" id="RHEA:11876"/>
        <dbReference type="ChEBI" id="CHEBI:15378"/>
        <dbReference type="ChEBI" id="CHEBI:57400"/>
        <dbReference type="ChEBI" id="CHEBI:57540"/>
        <dbReference type="ChEBI" id="CHEBI:57945"/>
        <dbReference type="ChEBI" id="CHEBI:606564"/>
        <dbReference type="EC" id="1.1.1.141"/>
    </reaction>
    <physiologicalReaction direction="left-to-right" evidence="18">
        <dbReference type="Rhea" id="RHEA:11877"/>
    </physiologicalReaction>
</comment>
<evidence type="ECO:0000256" key="8">
    <source>
        <dbReference type="ARBA" id="ARBA00045705"/>
    </source>
</evidence>
<dbReference type="Proteomes" id="UP001152795">
    <property type="component" value="Unassembled WGS sequence"/>
</dbReference>
<reference evidence="22" key="1">
    <citation type="submission" date="2020-04" db="EMBL/GenBank/DDBJ databases">
        <authorList>
            <person name="Alioto T."/>
            <person name="Alioto T."/>
            <person name="Gomez Garrido J."/>
        </authorList>
    </citation>
    <scope>NUCLEOTIDE SEQUENCE</scope>
    <source>
        <strain evidence="22">A484AB</strain>
    </source>
</reference>
<comment type="catalytic activity">
    <reaction evidence="12">
        <text>15-oxo-(5S,6R)-dihydroxy-(7E,9E,11Z)-eicosatrienoate + NADH + H(+) = (5S,6R,15S)-trihydroxy-(7E,9E,11Z)-eicosatrienoate + NAD(+)</text>
        <dbReference type="Rhea" id="RHEA:41596"/>
        <dbReference type="ChEBI" id="CHEBI:15378"/>
        <dbReference type="ChEBI" id="CHEBI:57540"/>
        <dbReference type="ChEBI" id="CHEBI:57945"/>
        <dbReference type="ChEBI" id="CHEBI:78325"/>
        <dbReference type="ChEBI" id="CHEBI:78329"/>
    </reaction>
    <physiologicalReaction direction="left-to-right" evidence="12">
        <dbReference type="Rhea" id="RHEA:41597"/>
    </physiologicalReaction>
</comment>
<evidence type="ECO:0000256" key="14">
    <source>
        <dbReference type="ARBA" id="ARBA00048170"/>
    </source>
</evidence>
<evidence type="ECO:0000256" key="9">
    <source>
        <dbReference type="ARBA" id="ARBA00047325"/>
    </source>
</evidence>
<dbReference type="Gene3D" id="3.40.50.720">
    <property type="entry name" value="NAD(P)-binding Rossmann-like Domain"/>
    <property type="match status" value="1"/>
</dbReference>
<dbReference type="SUPFAM" id="SSF51735">
    <property type="entry name" value="NAD(P)-binding Rossmann-fold domains"/>
    <property type="match status" value="1"/>
</dbReference>
<comment type="catalytic activity">
    <reaction evidence="17">
        <text>prostaglandin A1 + NAD(+) = 15-oxo-prostaglandin A1 + NADH + H(+)</text>
        <dbReference type="Rhea" id="RHEA:41263"/>
        <dbReference type="ChEBI" id="CHEBI:15378"/>
        <dbReference type="ChEBI" id="CHEBI:57398"/>
        <dbReference type="ChEBI" id="CHEBI:57540"/>
        <dbReference type="ChEBI" id="CHEBI:57945"/>
        <dbReference type="ChEBI" id="CHEBI:85072"/>
    </reaction>
    <physiologicalReaction direction="left-to-right" evidence="17">
        <dbReference type="Rhea" id="RHEA:41264"/>
    </physiologicalReaction>
</comment>
<comment type="catalytic activity">
    <reaction evidence="13">
        <text>(11R)-hydroxy-(5Z,8Z,12E,14Z)-eicosatetraenoate + NAD(+) = 11-oxo-(5Z,8Z,12E,14Z)-eicosatetraenoate + NADH + H(+)</text>
        <dbReference type="Rhea" id="RHEA:48640"/>
        <dbReference type="ChEBI" id="CHEBI:15378"/>
        <dbReference type="ChEBI" id="CHEBI:57540"/>
        <dbReference type="ChEBI" id="CHEBI:57945"/>
        <dbReference type="ChEBI" id="CHEBI:78836"/>
        <dbReference type="ChEBI" id="CHEBI:90697"/>
    </reaction>
    <physiologicalReaction direction="left-to-right" evidence="13">
        <dbReference type="Rhea" id="RHEA:48641"/>
    </physiologicalReaction>
</comment>
<dbReference type="GO" id="GO:0047034">
    <property type="term" value="F:15-hydroxyicosatetraenoate dehydrogenase activity"/>
    <property type="evidence" value="ECO:0007669"/>
    <property type="project" value="UniProtKB-EC"/>
</dbReference>
<dbReference type="GO" id="GO:0005737">
    <property type="term" value="C:cytoplasm"/>
    <property type="evidence" value="ECO:0007669"/>
    <property type="project" value="TreeGrafter"/>
</dbReference>
<feature type="non-terminal residue" evidence="22">
    <location>
        <position position="77"/>
    </location>
</feature>
<evidence type="ECO:0000313" key="23">
    <source>
        <dbReference type="Proteomes" id="UP001152795"/>
    </source>
</evidence>
<comment type="catalytic activity">
    <reaction evidence="16">
        <text>lipoxin A4 + NAD(+) = 15-oxo-(5S,6R)-dihydroxy-(7E,9E,11Z,13E)-eicosatetraenoate + NADH + H(+)</text>
        <dbReference type="Rhea" id="RHEA:41572"/>
        <dbReference type="ChEBI" id="CHEBI:15378"/>
        <dbReference type="ChEBI" id="CHEBI:57540"/>
        <dbReference type="ChEBI" id="CHEBI:57945"/>
        <dbReference type="ChEBI" id="CHEBI:67026"/>
        <dbReference type="ChEBI" id="CHEBI:78311"/>
    </reaction>
    <physiologicalReaction direction="left-to-right" evidence="16">
        <dbReference type="Rhea" id="RHEA:41573"/>
    </physiologicalReaction>
</comment>
<evidence type="ECO:0000256" key="18">
    <source>
        <dbReference type="ARBA" id="ARBA00048739"/>
    </source>
</evidence>
<gene>
    <name evidence="22" type="ORF">PACLA_8A088550</name>
</gene>
<evidence type="ECO:0000256" key="11">
    <source>
        <dbReference type="ARBA" id="ARBA00048008"/>
    </source>
</evidence>
<comment type="similarity">
    <text evidence="1">Belongs to the short-chain dehydrogenases/reductases (SDR) family.</text>
</comment>
<evidence type="ECO:0000256" key="10">
    <source>
        <dbReference type="ARBA" id="ARBA00047672"/>
    </source>
</evidence>
<evidence type="ECO:0000256" key="13">
    <source>
        <dbReference type="ARBA" id="ARBA00048144"/>
    </source>
</evidence>
<dbReference type="InterPro" id="IPR036291">
    <property type="entry name" value="NAD(P)-bd_dom_sf"/>
</dbReference>
<protein>
    <recommendedName>
        <fullName evidence="5">15-hydroxyprostaglandin dehydrogenase [NAD(+)]</fullName>
        <ecNumber evidence="3">1.1.1.141</ecNumber>
        <ecNumber evidence="4">1.1.1.232</ecNumber>
    </recommendedName>
    <alternativeName>
        <fullName evidence="7">Eicosanoid/docosanoid dehydrogenase [NAD(+)]</fullName>
    </alternativeName>
    <alternativeName>
        <fullName evidence="6">Prostaglandin dehydrogenase 1</fullName>
    </alternativeName>
</protein>
<dbReference type="InterPro" id="IPR002347">
    <property type="entry name" value="SDR_fam"/>
</dbReference>
<dbReference type="PRINTS" id="PR00081">
    <property type="entry name" value="GDHRDH"/>
</dbReference>
<comment type="catalytic activity">
    <reaction evidence="14">
        <text>resolvin D1 + NAD(+) = 17-oxoresolvin D1 + NADH + H(+)</text>
        <dbReference type="Rhea" id="RHEA:50128"/>
        <dbReference type="ChEBI" id="CHEBI:15378"/>
        <dbReference type="ChEBI" id="CHEBI:57540"/>
        <dbReference type="ChEBI" id="CHEBI:57945"/>
        <dbReference type="ChEBI" id="CHEBI:132079"/>
        <dbReference type="ChEBI" id="CHEBI:132081"/>
    </reaction>
    <physiologicalReaction direction="left-to-right" evidence="14">
        <dbReference type="Rhea" id="RHEA:50129"/>
    </physiologicalReaction>
</comment>
<evidence type="ECO:0000256" key="16">
    <source>
        <dbReference type="ARBA" id="ARBA00048535"/>
    </source>
</evidence>
<dbReference type="PANTHER" id="PTHR44229">
    <property type="entry name" value="15-HYDROXYPROSTAGLANDIN DEHYDROGENASE [NAD(+)]"/>
    <property type="match status" value="1"/>
</dbReference>
<comment type="catalytic activity">
    <reaction evidence="9">
        <text>prostaglandin E1 + NAD(+) = 15-oxoprostaglandin E1 + NADH + H(+)</text>
        <dbReference type="Rhea" id="RHEA:16477"/>
        <dbReference type="ChEBI" id="CHEBI:15378"/>
        <dbReference type="ChEBI" id="CHEBI:57397"/>
        <dbReference type="ChEBI" id="CHEBI:57401"/>
        <dbReference type="ChEBI" id="CHEBI:57540"/>
        <dbReference type="ChEBI" id="CHEBI:57945"/>
    </reaction>
    <physiologicalReaction direction="left-to-right" evidence="9">
        <dbReference type="Rhea" id="RHEA:16478"/>
    </physiologicalReaction>
</comment>